<feature type="compositionally biased region" description="Polar residues" evidence="1">
    <location>
        <begin position="113"/>
        <end position="122"/>
    </location>
</feature>
<protein>
    <recommendedName>
        <fullName evidence="2">F-box domain-containing protein</fullName>
    </recommendedName>
</protein>
<dbReference type="VEuPathDB" id="CryptoDB:Vbra_9334"/>
<dbReference type="PROSITE" id="PS50181">
    <property type="entry name" value="FBOX"/>
    <property type="match status" value="1"/>
</dbReference>
<name>A0A0G4FLW9_VITBC</name>
<evidence type="ECO:0000313" key="3">
    <source>
        <dbReference type="EMBL" id="CEM15017.1"/>
    </source>
</evidence>
<dbReference type="EMBL" id="CDMY01000463">
    <property type="protein sequence ID" value="CEM15017.1"/>
    <property type="molecule type" value="Genomic_DNA"/>
</dbReference>
<gene>
    <name evidence="3" type="ORF">Vbra_9334</name>
</gene>
<feature type="compositionally biased region" description="Low complexity" evidence="1">
    <location>
        <begin position="128"/>
        <end position="145"/>
    </location>
</feature>
<reference evidence="3 4" key="1">
    <citation type="submission" date="2014-11" db="EMBL/GenBank/DDBJ databases">
        <authorList>
            <person name="Zhu J."/>
            <person name="Qi W."/>
            <person name="Song R."/>
        </authorList>
    </citation>
    <scope>NUCLEOTIDE SEQUENCE [LARGE SCALE GENOMIC DNA]</scope>
</reference>
<feature type="compositionally biased region" description="Basic residues" evidence="1">
    <location>
        <begin position="220"/>
        <end position="234"/>
    </location>
</feature>
<feature type="region of interest" description="Disordered" evidence="1">
    <location>
        <begin position="210"/>
        <end position="250"/>
    </location>
</feature>
<dbReference type="Proteomes" id="UP000041254">
    <property type="component" value="Unassembled WGS sequence"/>
</dbReference>
<dbReference type="AlphaFoldDB" id="A0A0G4FLW9"/>
<evidence type="ECO:0000313" key="4">
    <source>
        <dbReference type="Proteomes" id="UP000041254"/>
    </source>
</evidence>
<sequence length="250" mass="27684">MMAAPSIPPEALPGILCFLSVSELLPLSCLCRDVANVMAESLVWWLQLPPAIEARLGHHEEGIDAKALKKLVLGHHGVIRCPSCSFHQYSRRARQSFGTRLTGLLTEFRRTTMRSASASPPQQEARPESASARDQQAAAASAAAPMDEEDAVEPSTHEQPCDLPLPGMDVDVDEHHVDFSEIEACAECGEFLDVGRDAFDPQSFFLEKGPFEARANVPRPRPRGAQARRHHVAPRRGQMAARRKRQKKRR</sequence>
<accession>A0A0G4FLW9</accession>
<feature type="domain" description="F-box" evidence="2">
    <location>
        <begin position="1"/>
        <end position="48"/>
    </location>
</feature>
<dbReference type="InParanoid" id="A0A0G4FLW9"/>
<proteinExistence type="predicted"/>
<evidence type="ECO:0000259" key="2">
    <source>
        <dbReference type="PROSITE" id="PS50181"/>
    </source>
</evidence>
<feature type="compositionally biased region" description="Basic residues" evidence="1">
    <location>
        <begin position="241"/>
        <end position="250"/>
    </location>
</feature>
<organism evidence="3 4">
    <name type="scientific">Vitrella brassicaformis (strain CCMP3155)</name>
    <dbReference type="NCBI Taxonomy" id="1169540"/>
    <lineage>
        <taxon>Eukaryota</taxon>
        <taxon>Sar</taxon>
        <taxon>Alveolata</taxon>
        <taxon>Colpodellida</taxon>
        <taxon>Vitrellaceae</taxon>
        <taxon>Vitrella</taxon>
    </lineage>
</organism>
<dbReference type="InterPro" id="IPR001810">
    <property type="entry name" value="F-box_dom"/>
</dbReference>
<feature type="region of interest" description="Disordered" evidence="1">
    <location>
        <begin position="111"/>
        <end position="160"/>
    </location>
</feature>
<evidence type="ECO:0000256" key="1">
    <source>
        <dbReference type="SAM" id="MobiDB-lite"/>
    </source>
</evidence>
<keyword evidence="4" id="KW-1185">Reference proteome</keyword>